<feature type="region of interest" description="Disordered" evidence="1">
    <location>
        <begin position="130"/>
        <end position="171"/>
    </location>
</feature>
<organism evidence="4">
    <name type="scientific">Rodentolepis nana</name>
    <name type="common">Dwarf tapeworm</name>
    <name type="synonym">Hymenolepis nana</name>
    <dbReference type="NCBI Taxonomy" id="102285"/>
    <lineage>
        <taxon>Eukaryota</taxon>
        <taxon>Metazoa</taxon>
        <taxon>Spiralia</taxon>
        <taxon>Lophotrochozoa</taxon>
        <taxon>Platyhelminthes</taxon>
        <taxon>Cestoda</taxon>
        <taxon>Eucestoda</taxon>
        <taxon>Cyclophyllidea</taxon>
        <taxon>Hymenolepididae</taxon>
        <taxon>Rodentolepis</taxon>
    </lineage>
</organism>
<dbReference type="AlphaFoldDB" id="A0A0R3T1Z5"/>
<name>A0A0R3T1Z5_RODNA</name>
<gene>
    <name evidence="2" type="ORF">HNAJ_LOCUS929</name>
</gene>
<sequence length="259" mass="29238">MLHSSAQFMQTPEHFQTFRPSSVQILETRETAEQILLSSLRKLDKGKRSRTGLELKRGLMIAFTLFKARQILWQYPTPQPPPLTLPPPVQVPPPQPIYLASESYPSTTNNTSMLSTLEKDINSIFWEPHRVEPSDYNDEESSGSEDSDSDDVDIDDQDPFDEFPPREPIFPPPFPATFPEDDFPNPQSIISPNSGLTNLTTVVPGSESHLNFEQNHPTVVTHLSNPISIYNSRKRSYCSTDSPECLHVSPLKRSTSVLF</sequence>
<keyword evidence="3" id="KW-1185">Reference proteome</keyword>
<reference evidence="4" key="1">
    <citation type="submission" date="2017-02" db="UniProtKB">
        <authorList>
            <consortium name="WormBaseParasite"/>
        </authorList>
    </citation>
    <scope>IDENTIFICATION</scope>
</reference>
<evidence type="ECO:0000256" key="1">
    <source>
        <dbReference type="SAM" id="MobiDB-lite"/>
    </source>
</evidence>
<accession>A0A0R3T1Z5</accession>
<proteinExistence type="predicted"/>
<dbReference type="OrthoDB" id="6221880at2759"/>
<dbReference type="Proteomes" id="UP000278807">
    <property type="component" value="Unassembled WGS sequence"/>
</dbReference>
<evidence type="ECO:0000313" key="2">
    <source>
        <dbReference type="EMBL" id="VDN96788.1"/>
    </source>
</evidence>
<evidence type="ECO:0000313" key="4">
    <source>
        <dbReference type="WBParaSite" id="HNAJ_0000092901-mRNA-1"/>
    </source>
</evidence>
<protein>
    <submittedName>
        <fullName evidence="4">Pollen-specific leucine-rich repeat extensin-like protein 1</fullName>
    </submittedName>
</protein>
<feature type="compositionally biased region" description="Acidic residues" evidence="1">
    <location>
        <begin position="135"/>
        <end position="161"/>
    </location>
</feature>
<dbReference type="EMBL" id="UZAE01000309">
    <property type="protein sequence ID" value="VDN96788.1"/>
    <property type="molecule type" value="Genomic_DNA"/>
</dbReference>
<reference evidence="2 3" key="2">
    <citation type="submission" date="2018-11" db="EMBL/GenBank/DDBJ databases">
        <authorList>
            <consortium name="Pathogen Informatics"/>
        </authorList>
    </citation>
    <scope>NUCLEOTIDE SEQUENCE [LARGE SCALE GENOMIC DNA]</scope>
</reference>
<dbReference type="WBParaSite" id="HNAJ_0000092901-mRNA-1">
    <property type="protein sequence ID" value="HNAJ_0000092901-mRNA-1"/>
    <property type="gene ID" value="HNAJ_0000092901"/>
</dbReference>
<evidence type="ECO:0000313" key="3">
    <source>
        <dbReference type="Proteomes" id="UP000278807"/>
    </source>
</evidence>